<keyword evidence="1" id="KW-0539">Nucleus</keyword>
<dbReference type="CDD" id="cd00086">
    <property type="entry name" value="homeodomain"/>
    <property type="match status" value="1"/>
</dbReference>
<evidence type="ECO:0000313" key="3">
    <source>
        <dbReference type="EMBL" id="EPZ32027.1"/>
    </source>
</evidence>
<dbReference type="EMBL" id="KE561194">
    <property type="protein sequence ID" value="EPZ32027.1"/>
    <property type="molecule type" value="Genomic_DNA"/>
</dbReference>
<protein>
    <recommendedName>
        <fullName evidence="2">Homeobox domain-containing protein</fullName>
    </recommendedName>
</protein>
<proteinExistence type="predicted"/>
<evidence type="ECO:0000256" key="1">
    <source>
        <dbReference type="RuleBase" id="RU000682"/>
    </source>
</evidence>
<keyword evidence="4" id="KW-1185">Reference proteome</keyword>
<dbReference type="InterPro" id="IPR009057">
    <property type="entry name" value="Homeodomain-like_sf"/>
</dbReference>
<dbReference type="GO" id="GO:0003677">
    <property type="term" value="F:DNA binding"/>
    <property type="evidence" value="ECO:0007669"/>
    <property type="project" value="UniProtKB-KW"/>
</dbReference>
<keyword evidence="1" id="KW-0371">Homeobox</keyword>
<dbReference type="Pfam" id="PF00046">
    <property type="entry name" value="Homeodomain"/>
    <property type="match status" value="1"/>
</dbReference>
<gene>
    <name evidence="3" type="ORF">O9G_004292</name>
</gene>
<evidence type="ECO:0000313" key="4">
    <source>
        <dbReference type="Proteomes" id="UP000030755"/>
    </source>
</evidence>
<dbReference type="InterPro" id="IPR001356">
    <property type="entry name" value="HD"/>
</dbReference>
<reference evidence="3 4" key="1">
    <citation type="journal article" date="2013" name="Curr. Biol.">
        <title>Shared signatures of parasitism and phylogenomics unite Cryptomycota and microsporidia.</title>
        <authorList>
            <person name="James T.Y."/>
            <person name="Pelin A."/>
            <person name="Bonen L."/>
            <person name="Ahrendt S."/>
            <person name="Sain D."/>
            <person name="Corradi N."/>
            <person name="Stajich J.E."/>
        </authorList>
    </citation>
    <scope>NUCLEOTIDE SEQUENCE [LARGE SCALE GENOMIC DNA]</scope>
    <source>
        <strain evidence="3 4">CSF55</strain>
    </source>
</reference>
<dbReference type="Gene3D" id="1.10.10.60">
    <property type="entry name" value="Homeodomain-like"/>
    <property type="match status" value="1"/>
</dbReference>
<dbReference type="SUPFAM" id="SSF46689">
    <property type="entry name" value="Homeodomain-like"/>
    <property type="match status" value="1"/>
</dbReference>
<dbReference type="Proteomes" id="UP000030755">
    <property type="component" value="Unassembled WGS sequence"/>
</dbReference>
<sequence>MLENNERTRFTHAHKAILESVFEIDNNPSKDCLENLAARLNLKARSIIPFMRSKVKRESKVTLPAQTLDKKKDDVSPEYAGLIGSNVGNKLILEAISNSKEDLKEELHDFKKCNKRPDNDNEILSKGSKRLSLNDEIETGTMPIMPLLELPNTFEIFNSTIDVNNITDFSDLFLNDSNLDTADSVFSFENMMTPTPSPKGFTNTPNQNDDKRILINLASEVASNFLLDIEECDTATKNDNVKLEDYFIFDE</sequence>
<dbReference type="AlphaFoldDB" id="A0A075AU14"/>
<comment type="subcellular location">
    <subcellularLocation>
        <location evidence="1">Nucleus</location>
    </subcellularLocation>
</comment>
<organism evidence="3 4">
    <name type="scientific">Rozella allomycis (strain CSF55)</name>
    <dbReference type="NCBI Taxonomy" id="988480"/>
    <lineage>
        <taxon>Eukaryota</taxon>
        <taxon>Fungi</taxon>
        <taxon>Fungi incertae sedis</taxon>
        <taxon>Cryptomycota</taxon>
        <taxon>Cryptomycota incertae sedis</taxon>
        <taxon>Rozella</taxon>
    </lineage>
</organism>
<evidence type="ECO:0000259" key="2">
    <source>
        <dbReference type="SMART" id="SM00389"/>
    </source>
</evidence>
<dbReference type="GO" id="GO:0005634">
    <property type="term" value="C:nucleus"/>
    <property type="evidence" value="ECO:0007669"/>
    <property type="project" value="UniProtKB-SubCell"/>
</dbReference>
<keyword evidence="1" id="KW-0238">DNA-binding</keyword>
<dbReference type="HOGENOM" id="CLU_1107647_0_0_1"/>
<feature type="domain" description="Homeobox" evidence="2">
    <location>
        <begin position="3"/>
        <end position="62"/>
    </location>
</feature>
<name>A0A075AU14_ROZAC</name>
<accession>A0A075AU14</accession>
<dbReference type="SMART" id="SM00389">
    <property type="entry name" value="HOX"/>
    <property type="match status" value="1"/>
</dbReference>